<evidence type="ECO:0000256" key="2">
    <source>
        <dbReference type="ARBA" id="ARBA00022801"/>
    </source>
</evidence>
<evidence type="ECO:0000256" key="4">
    <source>
        <dbReference type="PROSITE-ProRule" id="PRU10055"/>
    </source>
</evidence>
<reference evidence="6 7" key="1">
    <citation type="submission" date="2014-06" db="EMBL/GenBank/DDBJ databases">
        <title>Draft genome sequence of the putrescine producing strain Lactococcus lactis subsp cremoris GE214.</title>
        <authorList>
            <person name="Ladero V."/>
            <person name="Linares D.M."/>
            <person name="del Rio B."/>
            <person name="Mayo B."/>
            <person name="Martin M.C."/>
            <person name="Fernandez M."/>
            <person name="Alvarez M.A."/>
        </authorList>
    </citation>
    <scope>NUCLEOTIDE SEQUENCE [LARGE SCALE GENOMIC DNA]</scope>
    <source>
        <strain evidence="6 7">GE214</strain>
    </source>
</reference>
<dbReference type="InterPro" id="IPR018120">
    <property type="entry name" value="Glyco_hydro_1_AS"/>
</dbReference>
<dbReference type="PATRIC" id="fig|1415168.3.peg.819"/>
<dbReference type="SUPFAM" id="SSF51445">
    <property type="entry name" value="(Trans)glycosidases"/>
    <property type="match status" value="1"/>
</dbReference>
<dbReference type="GO" id="GO:0008422">
    <property type="term" value="F:beta-glucosidase activity"/>
    <property type="evidence" value="ECO:0007669"/>
    <property type="project" value="TreeGrafter"/>
</dbReference>
<dbReference type="EMBL" id="AZSI01000014">
    <property type="protein sequence ID" value="KEY63092.1"/>
    <property type="molecule type" value="Genomic_DNA"/>
</dbReference>
<keyword evidence="3" id="KW-0326">Glycosidase</keyword>
<dbReference type="InterPro" id="IPR017853">
    <property type="entry name" value="GH"/>
</dbReference>
<evidence type="ECO:0000256" key="3">
    <source>
        <dbReference type="ARBA" id="ARBA00023295"/>
    </source>
</evidence>
<dbReference type="GO" id="GO:0005829">
    <property type="term" value="C:cytosol"/>
    <property type="evidence" value="ECO:0007669"/>
    <property type="project" value="TreeGrafter"/>
</dbReference>
<comment type="caution">
    <text evidence="6">The sequence shown here is derived from an EMBL/GenBank/DDBJ whole genome shotgun (WGS) entry which is preliminary data.</text>
</comment>
<dbReference type="AlphaFoldDB" id="A0A084ACR3"/>
<protein>
    <submittedName>
        <fullName evidence="6">6-phospho-beta-glucosidase</fullName>
    </submittedName>
</protein>
<comment type="similarity">
    <text evidence="1 5">Belongs to the glycosyl hydrolase 1 family.</text>
</comment>
<dbReference type="FunFam" id="3.20.20.80:FF:000004">
    <property type="entry name" value="Beta-glucosidase 6-phospho-beta-glucosidase"/>
    <property type="match status" value="1"/>
</dbReference>
<dbReference type="RefSeq" id="WP_042747924.1">
    <property type="nucleotide sequence ID" value="NZ_AZSI01000014.1"/>
</dbReference>
<dbReference type="PROSITE" id="PS00572">
    <property type="entry name" value="GLYCOSYL_HYDROL_F1_1"/>
    <property type="match status" value="1"/>
</dbReference>
<keyword evidence="2" id="KW-0378">Hydrolase</keyword>
<gene>
    <name evidence="6" type="ORF">U725_00771</name>
</gene>
<evidence type="ECO:0000256" key="1">
    <source>
        <dbReference type="ARBA" id="ARBA00010838"/>
    </source>
</evidence>
<name>A0A084ACR3_LACLC</name>
<evidence type="ECO:0000313" key="7">
    <source>
        <dbReference type="Proteomes" id="UP000028401"/>
    </source>
</evidence>
<organism evidence="6 7">
    <name type="scientific">Lactococcus cremoris subsp. cremoris GE214</name>
    <dbReference type="NCBI Taxonomy" id="1415168"/>
    <lineage>
        <taxon>Bacteria</taxon>
        <taxon>Bacillati</taxon>
        <taxon>Bacillota</taxon>
        <taxon>Bacilli</taxon>
        <taxon>Lactobacillales</taxon>
        <taxon>Streptococcaceae</taxon>
        <taxon>Lactococcus</taxon>
        <taxon>Lactococcus cremoris subsp. cremoris</taxon>
    </lineage>
</organism>
<sequence>MFFDEKGFKKDFKWGSSTNAQQFEGGHGQGGKGVSIADVRVIPGADKESNFNEFKIASDHYHHMKEDIKLYAEMGFEIYLFTIAWTRIFPNGDEIEANPEGIAFYSAMLDELDKYNIEPVATLYAYDLPLNLLEKYRGFMSREIIKDFTHYAETVIKAFKGRIKYWIPFNEQNFIDLDSEYMTGYKAKNRAEVFQLQHHFNLCYAKTTNLVHEIDPAAKVGGNLGNVCLYPHNCDPVNVEATDELAYKSGYGFADVLFRGVYSGIFIKSYEGTDFSSIVLDDDLEVLKSASPDFMALCYYLSAAIEANSFEDRALNGVITKNPYIDATEWKWPIDPYGFKHYLHDYYHRYQLPILITENGMGARDTLKEDGTVNDDYRIKYLADHIARMKEAVEEGVEMIGYLTWSATDLYSTREGFEKRYGFVYIDKDYKRIKKRGFDWYKKVISTNGEDLSY</sequence>
<dbReference type="PRINTS" id="PR00131">
    <property type="entry name" value="GLHYDRLASE1"/>
</dbReference>
<dbReference type="GO" id="GO:0016052">
    <property type="term" value="P:carbohydrate catabolic process"/>
    <property type="evidence" value="ECO:0007669"/>
    <property type="project" value="TreeGrafter"/>
</dbReference>
<dbReference type="PANTHER" id="PTHR10353">
    <property type="entry name" value="GLYCOSYL HYDROLASE"/>
    <property type="match status" value="1"/>
</dbReference>
<feature type="active site" description="Nucleophile" evidence="4">
    <location>
        <position position="358"/>
    </location>
</feature>
<proteinExistence type="inferred from homology"/>
<accession>A0A084ACR3</accession>
<dbReference type="InterPro" id="IPR001360">
    <property type="entry name" value="Glyco_hydro_1"/>
</dbReference>
<dbReference type="Pfam" id="PF00232">
    <property type="entry name" value="Glyco_hydro_1"/>
    <property type="match status" value="1"/>
</dbReference>
<evidence type="ECO:0000256" key="5">
    <source>
        <dbReference type="RuleBase" id="RU003690"/>
    </source>
</evidence>
<dbReference type="PANTHER" id="PTHR10353:SF122">
    <property type="entry name" value="6-PHOSPHO-BETA-GLUCOSIDASE ASCB-RELATED"/>
    <property type="match status" value="1"/>
</dbReference>
<dbReference type="Proteomes" id="UP000028401">
    <property type="component" value="Unassembled WGS sequence"/>
</dbReference>
<evidence type="ECO:0000313" key="6">
    <source>
        <dbReference type="EMBL" id="KEY63092.1"/>
    </source>
</evidence>
<dbReference type="Gene3D" id="3.20.20.80">
    <property type="entry name" value="Glycosidases"/>
    <property type="match status" value="1"/>
</dbReference>